<keyword evidence="4 7" id="KW-1133">Transmembrane helix</keyword>
<keyword evidence="9" id="KW-0575">Peroxidase</keyword>
<dbReference type="GO" id="GO:0008195">
    <property type="term" value="F:phosphatidate phosphatase activity"/>
    <property type="evidence" value="ECO:0007669"/>
    <property type="project" value="TreeGrafter"/>
</dbReference>
<accession>A0A8E2JBT9</accession>
<evidence type="ECO:0000256" key="4">
    <source>
        <dbReference type="ARBA" id="ARBA00022989"/>
    </source>
</evidence>
<feature type="region of interest" description="Disordered" evidence="6">
    <location>
        <begin position="249"/>
        <end position="269"/>
    </location>
</feature>
<keyword evidence="5 7" id="KW-0472">Membrane</keyword>
<dbReference type="PANTHER" id="PTHR10165">
    <property type="entry name" value="LIPID PHOSPHATE PHOSPHATASE"/>
    <property type="match status" value="1"/>
</dbReference>
<keyword evidence="3 7" id="KW-0812">Transmembrane</keyword>
<dbReference type="AlphaFoldDB" id="A0A8E2JBT9"/>
<evidence type="ECO:0000313" key="9">
    <source>
        <dbReference type="EMBL" id="OCK76683.1"/>
    </source>
</evidence>
<protein>
    <submittedName>
        <fullName evidence="9">Acid phosphatase/Vanadium-dependent haloperoxidase</fullName>
    </submittedName>
</protein>
<dbReference type="GO" id="GO:0006644">
    <property type="term" value="P:phospholipid metabolic process"/>
    <property type="evidence" value="ECO:0007669"/>
    <property type="project" value="InterPro"/>
</dbReference>
<evidence type="ECO:0000259" key="8">
    <source>
        <dbReference type="Pfam" id="PF01569"/>
    </source>
</evidence>
<feature type="transmembrane region" description="Helical" evidence="7">
    <location>
        <begin position="308"/>
        <end position="325"/>
    </location>
</feature>
<organism evidence="9 10">
    <name type="scientific">Lepidopterella palustris CBS 459.81</name>
    <dbReference type="NCBI Taxonomy" id="1314670"/>
    <lineage>
        <taxon>Eukaryota</taxon>
        <taxon>Fungi</taxon>
        <taxon>Dikarya</taxon>
        <taxon>Ascomycota</taxon>
        <taxon>Pezizomycotina</taxon>
        <taxon>Dothideomycetes</taxon>
        <taxon>Pleosporomycetidae</taxon>
        <taxon>Mytilinidiales</taxon>
        <taxon>Argynnaceae</taxon>
        <taxon>Lepidopterella</taxon>
    </lineage>
</organism>
<feature type="transmembrane region" description="Helical" evidence="7">
    <location>
        <begin position="12"/>
        <end position="34"/>
    </location>
</feature>
<comment type="subcellular location">
    <subcellularLocation>
        <location evidence="1">Membrane</location>
        <topology evidence="1">Multi-pass membrane protein</topology>
    </subcellularLocation>
</comment>
<keyword evidence="10" id="KW-1185">Reference proteome</keyword>
<dbReference type="InterPro" id="IPR036938">
    <property type="entry name" value="PAP2/HPO_sf"/>
</dbReference>
<dbReference type="Pfam" id="PF01569">
    <property type="entry name" value="PAP2"/>
    <property type="match status" value="1"/>
</dbReference>
<dbReference type="GO" id="GO:0004601">
    <property type="term" value="F:peroxidase activity"/>
    <property type="evidence" value="ECO:0007669"/>
    <property type="project" value="UniProtKB-KW"/>
</dbReference>
<dbReference type="Proteomes" id="UP000250266">
    <property type="component" value="Unassembled WGS sequence"/>
</dbReference>
<dbReference type="InterPro" id="IPR043216">
    <property type="entry name" value="PAP-like"/>
</dbReference>
<dbReference type="GO" id="GO:0046839">
    <property type="term" value="P:phospholipid dephosphorylation"/>
    <property type="evidence" value="ECO:0007669"/>
    <property type="project" value="TreeGrafter"/>
</dbReference>
<dbReference type="GO" id="GO:0016020">
    <property type="term" value="C:membrane"/>
    <property type="evidence" value="ECO:0007669"/>
    <property type="project" value="UniProtKB-SubCell"/>
</dbReference>
<sequence>MKKMNIILPSKRLIASYIFDWIVIIAIAAVGAGWNSMTPNRRPFSLVDLDISFPYVVREKIPTWLLVVVSLIIPAGIIFLVCLIFVPGPTASKQTPKSLVWRRKMWEWNVGWMGLALSLATSYMITQGMKQLFGKPRPDLLARCNTNMTSIPTTKVSSDGTSLSPLWVLVSATICQQTDTNILNDGFRSFPSGHSSLSWAGLLYLTLFLCSKFAIAIPFLPPTPYAPNPTHHALAPSLAPSLLALPNPNHPTKTPSNSSTTSSTDLSTPLRNRAAAPPIYILLLALIPLCAAIYISSTRYSDFRHHGFDIFFGSFIGITTAWFSFRWYHLPVRQGAGWAWGARSWERAWGIGVGVGGYVGSEGWRNAGAREEVGGGEVRVRDSGVGRRDLTGEEAV</sequence>
<gene>
    <name evidence="9" type="ORF">K432DRAFT_385239</name>
</gene>
<evidence type="ECO:0000313" key="10">
    <source>
        <dbReference type="Proteomes" id="UP000250266"/>
    </source>
</evidence>
<keyword evidence="9" id="KW-0560">Oxidoreductase</keyword>
<dbReference type="Gene3D" id="1.20.144.10">
    <property type="entry name" value="Phosphatidic acid phosphatase type 2/haloperoxidase"/>
    <property type="match status" value="1"/>
</dbReference>
<evidence type="ECO:0000256" key="1">
    <source>
        <dbReference type="ARBA" id="ARBA00004141"/>
    </source>
</evidence>
<dbReference type="CDD" id="cd03390">
    <property type="entry name" value="PAP2_containing_1_like"/>
    <property type="match status" value="1"/>
</dbReference>
<comment type="similarity">
    <text evidence="2">Belongs to the PA-phosphatase related phosphoesterase family.</text>
</comment>
<dbReference type="PANTHER" id="PTHR10165:SF154">
    <property type="entry name" value="PAP2 DOMAIN PROTEIN (AFU_ORTHOLOGUE AFUA_1G09730)"/>
    <property type="match status" value="1"/>
</dbReference>
<name>A0A8E2JBT9_9PEZI</name>
<feature type="domain" description="Phosphatidic acid phosphatase type 2/haloperoxidase" evidence="8">
    <location>
        <begin position="112"/>
        <end position="329"/>
    </location>
</feature>
<feature type="transmembrane region" description="Helical" evidence="7">
    <location>
        <begin position="279"/>
        <end position="296"/>
    </location>
</feature>
<evidence type="ECO:0000256" key="3">
    <source>
        <dbReference type="ARBA" id="ARBA00022692"/>
    </source>
</evidence>
<evidence type="ECO:0000256" key="6">
    <source>
        <dbReference type="SAM" id="MobiDB-lite"/>
    </source>
</evidence>
<dbReference type="InterPro" id="IPR000326">
    <property type="entry name" value="PAP2/HPO"/>
</dbReference>
<feature type="transmembrane region" description="Helical" evidence="7">
    <location>
        <begin position="106"/>
        <end position="125"/>
    </location>
</feature>
<feature type="transmembrane region" description="Helical" evidence="7">
    <location>
        <begin position="64"/>
        <end position="86"/>
    </location>
</feature>
<reference evidence="9 10" key="1">
    <citation type="journal article" date="2016" name="Nat. Commun.">
        <title>Ectomycorrhizal ecology is imprinted in the genome of the dominant symbiotic fungus Cenococcum geophilum.</title>
        <authorList>
            <consortium name="DOE Joint Genome Institute"/>
            <person name="Peter M."/>
            <person name="Kohler A."/>
            <person name="Ohm R.A."/>
            <person name="Kuo A."/>
            <person name="Krutzmann J."/>
            <person name="Morin E."/>
            <person name="Arend M."/>
            <person name="Barry K.W."/>
            <person name="Binder M."/>
            <person name="Choi C."/>
            <person name="Clum A."/>
            <person name="Copeland A."/>
            <person name="Grisel N."/>
            <person name="Haridas S."/>
            <person name="Kipfer T."/>
            <person name="LaButti K."/>
            <person name="Lindquist E."/>
            <person name="Lipzen A."/>
            <person name="Maire R."/>
            <person name="Meier B."/>
            <person name="Mihaltcheva S."/>
            <person name="Molinier V."/>
            <person name="Murat C."/>
            <person name="Poggeler S."/>
            <person name="Quandt C.A."/>
            <person name="Sperisen C."/>
            <person name="Tritt A."/>
            <person name="Tisserant E."/>
            <person name="Crous P.W."/>
            <person name="Henrissat B."/>
            <person name="Nehls U."/>
            <person name="Egli S."/>
            <person name="Spatafora J.W."/>
            <person name="Grigoriev I.V."/>
            <person name="Martin F.M."/>
        </authorList>
    </citation>
    <scope>NUCLEOTIDE SEQUENCE [LARGE SCALE GENOMIC DNA]</scope>
    <source>
        <strain evidence="9 10">CBS 459.81</strain>
    </source>
</reference>
<evidence type="ECO:0000256" key="2">
    <source>
        <dbReference type="ARBA" id="ARBA00008816"/>
    </source>
</evidence>
<proteinExistence type="inferred from homology"/>
<dbReference type="FunFam" id="1.20.144.10:FF:000042">
    <property type="entry name" value="PAP2 domain protein"/>
    <property type="match status" value="1"/>
</dbReference>
<dbReference type="OrthoDB" id="8907274at2759"/>
<evidence type="ECO:0000256" key="5">
    <source>
        <dbReference type="ARBA" id="ARBA00023136"/>
    </source>
</evidence>
<dbReference type="EMBL" id="KV745189">
    <property type="protein sequence ID" value="OCK76683.1"/>
    <property type="molecule type" value="Genomic_DNA"/>
</dbReference>
<evidence type="ECO:0000256" key="7">
    <source>
        <dbReference type="SAM" id="Phobius"/>
    </source>
</evidence>
<dbReference type="SUPFAM" id="SSF48317">
    <property type="entry name" value="Acid phosphatase/Vanadium-dependent haloperoxidase"/>
    <property type="match status" value="1"/>
</dbReference>
<feature type="transmembrane region" description="Helical" evidence="7">
    <location>
        <begin position="197"/>
        <end position="220"/>
    </location>
</feature>